<dbReference type="PANTHER" id="PTHR23113">
    <property type="entry name" value="GUANINE NUCLEOTIDE EXCHANGE FACTOR"/>
    <property type="match status" value="1"/>
</dbReference>
<evidence type="ECO:0000313" key="7">
    <source>
        <dbReference type="Proteomes" id="UP001153620"/>
    </source>
</evidence>
<reference evidence="6" key="2">
    <citation type="submission" date="2022-10" db="EMBL/GenBank/DDBJ databases">
        <authorList>
            <consortium name="ENA_rothamsted_submissions"/>
            <consortium name="culmorum"/>
            <person name="King R."/>
        </authorList>
    </citation>
    <scope>NUCLEOTIDE SEQUENCE</scope>
</reference>
<dbReference type="AlphaFoldDB" id="A0A9N9WKX3"/>
<gene>
    <name evidence="6" type="ORF">CHIRRI_LOCUS2471</name>
</gene>
<dbReference type="InterPro" id="IPR036964">
    <property type="entry name" value="RASGEF_cat_dom_sf"/>
</dbReference>
<evidence type="ECO:0000256" key="3">
    <source>
        <dbReference type="SAM" id="MobiDB-lite"/>
    </source>
</evidence>
<dbReference type="Pfam" id="PF00617">
    <property type="entry name" value="RasGEF"/>
    <property type="match status" value="1"/>
</dbReference>
<feature type="domain" description="Ras-GEF" evidence="4">
    <location>
        <begin position="583"/>
        <end position="829"/>
    </location>
</feature>
<organism evidence="6 7">
    <name type="scientific">Chironomus riparius</name>
    <dbReference type="NCBI Taxonomy" id="315576"/>
    <lineage>
        <taxon>Eukaryota</taxon>
        <taxon>Metazoa</taxon>
        <taxon>Ecdysozoa</taxon>
        <taxon>Arthropoda</taxon>
        <taxon>Hexapoda</taxon>
        <taxon>Insecta</taxon>
        <taxon>Pterygota</taxon>
        <taxon>Neoptera</taxon>
        <taxon>Endopterygota</taxon>
        <taxon>Diptera</taxon>
        <taxon>Nematocera</taxon>
        <taxon>Chironomoidea</taxon>
        <taxon>Chironomidae</taxon>
        <taxon>Chironominae</taxon>
        <taxon>Chironomus</taxon>
    </lineage>
</organism>
<keyword evidence="7" id="KW-1185">Reference proteome</keyword>
<accession>A0A9N9WKX3</accession>
<dbReference type="PANTHER" id="PTHR23113:SF356">
    <property type="entry name" value="FI05912P-RELATED"/>
    <property type="match status" value="1"/>
</dbReference>
<dbReference type="SMART" id="SM00229">
    <property type="entry name" value="RasGEFN"/>
    <property type="match status" value="1"/>
</dbReference>
<feature type="compositionally biased region" description="Polar residues" evidence="3">
    <location>
        <begin position="165"/>
        <end position="183"/>
    </location>
</feature>
<dbReference type="Pfam" id="PF00618">
    <property type="entry name" value="RasGEF_N"/>
    <property type="match status" value="1"/>
</dbReference>
<evidence type="ECO:0000313" key="6">
    <source>
        <dbReference type="EMBL" id="CAG9799506.1"/>
    </source>
</evidence>
<evidence type="ECO:0000256" key="2">
    <source>
        <dbReference type="PROSITE-ProRule" id="PRU00168"/>
    </source>
</evidence>
<feature type="domain" description="N-terminal Ras-GEF" evidence="5">
    <location>
        <begin position="374"/>
        <end position="509"/>
    </location>
</feature>
<evidence type="ECO:0000259" key="5">
    <source>
        <dbReference type="PROSITE" id="PS50212"/>
    </source>
</evidence>
<keyword evidence="1 2" id="KW-0344">Guanine-nucleotide releasing factor</keyword>
<dbReference type="SUPFAM" id="SSF48366">
    <property type="entry name" value="Ras GEF"/>
    <property type="match status" value="1"/>
</dbReference>
<dbReference type="PROSITE" id="PS50009">
    <property type="entry name" value="RASGEF_CAT"/>
    <property type="match status" value="1"/>
</dbReference>
<evidence type="ECO:0000256" key="1">
    <source>
        <dbReference type="ARBA" id="ARBA00022658"/>
    </source>
</evidence>
<dbReference type="SMART" id="SM00147">
    <property type="entry name" value="RasGEF"/>
    <property type="match status" value="1"/>
</dbReference>
<dbReference type="GO" id="GO:0007265">
    <property type="term" value="P:Ras protein signal transduction"/>
    <property type="evidence" value="ECO:0007669"/>
    <property type="project" value="TreeGrafter"/>
</dbReference>
<evidence type="ECO:0008006" key="8">
    <source>
        <dbReference type="Google" id="ProtNLM"/>
    </source>
</evidence>
<dbReference type="InterPro" id="IPR008937">
    <property type="entry name" value="Ras-like_GEF"/>
</dbReference>
<proteinExistence type="predicted"/>
<sequence length="847" mass="95831">MDEEILKTVEAVLGKNIEIVDCQKTKTVQEEEILLINGKPIKLEGSDGAAIKKALMTGQIPPCDLLNQILFQAGILRQPVHLETTLSVKSSLTTTEEIRVARNGIILDERSLETKEDNYYTSECTEVWEPIGKVTTLIKNSNGVTDDYCLPSADENLTFIKRNKTSSSTQIPPMRQNSVCTNDSIYSSSASSSSRPTSDLSVNISNSDMNLYDNIQSYLINNHGHSNNNNNNIHTSTSLDPKLNQSLSCDSGHHDYSLTSTTVNDDEYIIPSTATQSSIATQSSFNGTESNKTANCSAASIDEIDFQRCRINGEPLLIKLKPQHYLPTIFGTVASDQSPKDISSRRGLPQTVSGHQVISSTDEFDSDENTLIYRDGNLSSATLEALIQHMVPTNDYYPDRSYIFAFLLSSRLFIKPYQLLSKIWDLSTQQQNLKSFIQQKLAQNNPKLSRFSQFLIQLLAEWVDTFPYDFRDERLMSQIKEITQTSIQINPSLRTEVSQLLQNLLSKLQELENYEEHLEKLNQQTSNGKDECDSTNKSPNNANGLQQQISVHSNHSHKSNSSSSSLIVSTLSHQSDISEICSSPLLLAHQLTHIELERLSHIGPEEFVQAFTKEHPSIETSFKDLKKTRNLESYVTWFNRLSYLVATDVIKHPKKKQRARIIEFWIETARESFNIGNFNSLMAIIAGLNMSPISRLKKTWAKIQSAKFSILEHQMDSSSNFSSYRSTLKAAMWRSAGATDERERIVIPFFSLLVKDLYFLNEGCSNKLPCGHINFEKFWQLAKQVTEFMAWKQVTCPFEKNDKLINYLQTTSILNECTLALASFECEPPENNHEKDHFKFLKNEVHK</sequence>
<dbReference type="Gene3D" id="1.10.840.10">
    <property type="entry name" value="Ras guanine-nucleotide exchange factors catalytic domain"/>
    <property type="match status" value="1"/>
</dbReference>
<dbReference type="EMBL" id="OU895877">
    <property type="protein sequence ID" value="CAG9799506.1"/>
    <property type="molecule type" value="Genomic_DNA"/>
</dbReference>
<reference evidence="6" key="1">
    <citation type="submission" date="2022-01" db="EMBL/GenBank/DDBJ databases">
        <authorList>
            <person name="King R."/>
        </authorList>
    </citation>
    <scope>NUCLEOTIDE SEQUENCE</scope>
</reference>
<dbReference type="InterPro" id="IPR019804">
    <property type="entry name" value="Ras_G-nucl-exch_fac_CS"/>
</dbReference>
<dbReference type="PROSITE" id="PS00720">
    <property type="entry name" value="RASGEF"/>
    <property type="match status" value="1"/>
</dbReference>
<feature type="compositionally biased region" description="Low complexity" evidence="3">
    <location>
        <begin position="184"/>
        <end position="201"/>
    </location>
</feature>
<dbReference type="Gene3D" id="1.20.870.10">
    <property type="entry name" value="Son of sevenless (SoS) protein Chain: S domain 1"/>
    <property type="match status" value="1"/>
</dbReference>
<dbReference type="OrthoDB" id="20825at2759"/>
<evidence type="ECO:0000259" key="4">
    <source>
        <dbReference type="PROSITE" id="PS50009"/>
    </source>
</evidence>
<dbReference type="CDD" id="cd06224">
    <property type="entry name" value="REM"/>
    <property type="match status" value="1"/>
</dbReference>
<feature type="region of interest" description="Disordered" evidence="3">
    <location>
        <begin position="164"/>
        <end position="201"/>
    </location>
</feature>
<dbReference type="GO" id="GO:0005085">
    <property type="term" value="F:guanyl-nucleotide exchange factor activity"/>
    <property type="evidence" value="ECO:0007669"/>
    <property type="project" value="UniProtKB-KW"/>
</dbReference>
<name>A0A9N9WKX3_9DIPT</name>
<dbReference type="PROSITE" id="PS50212">
    <property type="entry name" value="RASGEF_NTER"/>
    <property type="match status" value="1"/>
</dbReference>
<dbReference type="InterPro" id="IPR001895">
    <property type="entry name" value="RASGEF_cat_dom"/>
</dbReference>
<dbReference type="InterPro" id="IPR023578">
    <property type="entry name" value="Ras_GEF_dom_sf"/>
</dbReference>
<protein>
    <recommendedName>
        <fullName evidence="8">Guanine nucleotide exchange factor</fullName>
    </recommendedName>
</protein>
<feature type="region of interest" description="Disordered" evidence="3">
    <location>
        <begin position="523"/>
        <end position="544"/>
    </location>
</feature>
<feature type="compositionally biased region" description="Polar residues" evidence="3">
    <location>
        <begin position="535"/>
        <end position="544"/>
    </location>
</feature>
<dbReference type="GO" id="GO:0005886">
    <property type="term" value="C:plasma membrane"/>
    <property type="evidence" value="ECO:0007669"/>
    <property type="project" value="TreeGrafter"/>
</dbReference>
<dbReference type="Proteomes" id="UP001153620">
    <property type="component" value="Chromosome 1"/>
</dbReference>
<dbReference type="InterPro" id="IPR000651">
    <property type="entry name" value="Ras-like_Gua-exchang_fac_N"/>
</dbReference>